<evidence type="ECO:0000313" key="2">
    <source>
        <dbReference type="EMBL" id="NYH52085.1"/>
    </source>
</evidence>
<protein>
    <recommendedName>
        <fullName evidence="1">DUF2087 domain-containing protein</fullName>
    </recommendedName>
</protein>
<dbReference type="Pfam" id="PF09860">
    <property type="entry name" value="DUF2087"/>
    <property type="match status" value="1"/>
</dbReference>
<feature type="domain" description="DUF2087" evidence="1">
    <location>
        <begin position="93"/>
        <end position="161"/>
    </location>
</feature>
<comment type="caution">
    <text evidence="2">The sequence shown here is derived from an EMBL/GenBank/DDBJ whole genome shotgun (WGS) entry which is preliminary data.</text>
</comment>
<gene>
    <name evidence="2" type="ORF">HNR06_001674</name>
</gene>
<evidence type="ECO:0000259" key="1">
    <source>
        <dbReference type="Pfam" id="PF09860"/>
    </source>
</evidence>
<dbReference type="AlphaFoldDB" id="A0A7Y9XD13"/>
<name>A0A7Y9XD13_9ACTN</name>
<dbReference type="InterPro" id="IPR018656">
    <property type="entry name" value="DUF2087"/>
</dbReference>
<dbReference type="Proteomes" id="UP000584931">
    <property type="component" value="Unassembled WGS sequence"/>
</dbReference>
<organism evidence="2 3">
    <name type="scientific">Nocardiopsis sinuspersici</name>
    <dbReference type="NCBI Taxonomy" id="501010"/>
    <lineage>
        <taxon>Bacteria</taxon>
        <taxon>Bacillati</taxon>
        <taxon>Actinomycetota</taxon>
        <taxon>Actinomycetes</taxon>
        <taxon>Streptosporangiales</taxon>
        <taxon>Nocardiopsidaceae</taxon>
        <taxon>Nocardiopsis</taxon>
    </lineage>
</organism>
<accession>A0A7Y9XD13</accession>
<sequence length="165" mass="17980">MPHPTQIVSALADPARLALYARVVHAGSDGVPAEEARAGGSRERKRLARLAGAGLVREDGDRVVADPAVFATALEEHRPLDRDPVDSLFHGGRLTALPTRRELRRGVFERVTGRFFAPGVKYTEKQVNAALLSCCDDPSSIRRHLVDEGYLTRNDEGSVYRVPGA</sequence>
<dbReference type="EMBL" id="JACCHL010000001">
    <property type="protein sequence ID" value="NYH52085.1"/>
    <property type="molecule type" value="Genomic_DNA"/>
</dbReference>
<reference evidence="2 3" key="1">
    <citation type="submission" date="2020-07" db="EMBL/GenBank/DDBJ databases">
        <title>Sequencing the genomes of 1000 actinobacteria strains.</title>
        <authorList>
            <person name="Klenk H.-P."/>
        </authorList>
    </citation>
    <scope>NUCLEOTIDE SEQUENCE [LARGE SCALE GENOMIC DNA]</scope>
    <source>
        <strain evidence="2 3">DSM 45278</strain>
    </source>
</reference>
<evidence type="ECO:0000313" key="3">
    <source>
        <dbReference type="Proteomes" id="UP000584931"/>
    </source>
</evidence>
<proteinExistence type="predicted"/>
<dbReference type="RefSeq" id="WP_179809691.1">
    <property type="nucleotide sequence ID" value="NZ_JACCHL010000001.1"/>
</dbReference>